<keyword evidence="9" id="KW-0627">Porphyrin biosynthesis</keyword>
<dbReference type="Pfam" id="PF00490">
    <property type="entry name" value="ALAD"/>
    <property type="match status" value="1"/>
</dbReference>
<dbReference type="GO" id="GO:0004655">
    <property type="term" value="F:porphobilinogen synthase activity"/>
    <property type="evidence" value="ECO:0007669"/>
    <property type="project" value="UniProtKB-EC"/>
</dbReference>
<keyword evidence="7" id="KW-0350">Heme biosynthesis</keyword>
<dbReference type="InterPro" id="IPR001731">
    <property type="entry name" value="ALAD"/>
</dbReference>
<evidence type="ECO:0000256" key="6">
    <source>
        <dbReference type="ARBA" id="ARBA00020771"/>
    </source>
</evidence>
<feature type="active site" description="Schiff-base intermediate with substrate" evidence="13">
    <location>
        <position position="191"/>
    </location>
</feature>
<feature type="binding site" evidence="15">
    <location>
        <position position="117"/>
    </location>
    <ligand>
        <name>Zn(2+)</name>
        <dbReference type="ChEBI" id="CHEBI:29105"/>
        <note>catalytic</note>
    </ligand>
</feature>
<evidence type="ECO:0000256" key="7">
    <source>
        <dbReference type="ARBA" id="ARBA00023133"/>
    </source>
</evidence>
<evidence type="ECO:0000256" key="11">
    <source>
        <dbReference type="ARBA" id="ARBA00032837"/>
    </source>
</evidence>
<keyword evidence="15" id="KW-0479">Metal-binding</keyword>
<evidence type="ECO:0000256" key="8">
    <source>
        <dbReference type="ARBA" id="ARBA00023239"/>
    </source>
</evidence>
<comment type="subunit">
    <text evidence="4">Homooctamer.</text>
</comment>
<sequence length="323" mass="36165">MRMRRIRNNPILRSMTAETSLDVKDLIYPLFVIEGENIKKEIPSLPGVYHFSVDRLEEEIQDIVDLKIPAVILFGVVDHKDSCGSGAYDDNGIIQQACRKIKDITSDLVVITDLCMCEYTDHGHCGILDDTGMVDNDKTLDYLAKIAVSHAKAGSDVIAPSDMMDFRVSKIRGALDENGFKDIPIMSYAAKFASKYYGPFRDAAGSSPSFGDRKSYQMDFHNGDEALREIAQDLDEDADFIIVKPGLAYLDVLARAKDHFNTNFITYNVSGEYAMILKAIECGIFDESIIMENMIAMKRAGAKMIITYHAKWLARQLKEGHHA</sequence>
<organism evidence="18 19">
    <name type="scientific">Aedoeadaptatus nemausensis</name>
    <dbReference type="NCBI Taxonomy" id="2582829"/>
    <lineage>
        <taxon>Bacteria</taxon>
        <taxon>Bacillati</taxon>
        <taxon>Bacillota</taxon>
        <taxon>Tissierellia</taxon>
        <taxon>Tissierellales</taxon>
        <taxon>Peptoniphilaceae</taxon>
        <taxon>Aedoeadaptatus</taxon>
    </lineage>
</organism>
<dbReference type="PANTHER" id="PTHR11458">
    <property type="entry name" value="DELTA-AMINOLEVULINIC ACID DEHYDRATASE"/>
    <property type="match status" value="1"/>
</dbReference>
<keyword evidence="15" id="KW-0862">Zinc</keyword>
<dbReference type="SMART" id="SM01004">
    <property type="entry name" value="ALAD"/>
    <property type="match status" value="1"/>
</dbReference>
<dbReference type="PIRSF" id="PIRSF001415">
    <property type="entry name" value="Porphbilin_synth"/>
    <property type="match status" value="1"/>
</dbReference>
<dbReference type="GO" id="GO:0005829">
    <property type="term" value="C:cytosol"/>
    <property type="evidence" value="ECO:0007669"/>
    <property type="project" value="TreeGrafter"/>
</dbReference>
<feature type="binding site" evidence="15">
    <location>
        <position position="125"/>
    </location>
    <ligand>
        <name>Zn(2+)</name>
        <dbReference type="ChEBI" id="CHEBI:29105"/>
        <note>catalytic</note>
    </ligand>
</feature>
<evidence type="ECO:0000256" key="2">
    <source>
        <dbReference type="ARBA" id="ARBA00004694"/>
    </source>
</evidence>
<dbReference type="PANTHER" id="PTHR11458:SF0">
    <property type="entry name" value="DELTA-AMINOLEVULINIC ACID DEHYDRATASE"/>
    <property type="match status" value="1"/>
</dbReference>
<comment type="cofactor">
    <cofactor evidence="1">
        <name>Zn(2+)</name>
        <dbReference type="ChEBI" id="CHEBI:29105"/>
    </cofactor>
</comment>
<keyword evidence="8" id="KW-0456">Lyase</keyword>
<feature type="binding site" evidence="14">
    <location>
        <position position="270"/>
    </location>
    <ligand>
        <name>5-aminolevulinate</name>
        <dbReference type="ChEBI" id="CHEBI:356416"/>
        <label>2</label>
    </ligand>
</feature>
<comment type="function">
    <text evidence="10">Catalyzes an early step in the biosynthesis of tetrapyrroles. Binds two molecules of 5-aminolevulinate per subunit, each at a distinct site, and catalyzes their condensation to form porphobilinogen.</text>
</comment>
<feature type="active site" description="Schiff-base intermediate with substrate" evidence="13">
    <location>
        <position position="244"/>
    </location>
</feature>
<evidence type="ECO:0000256" key="17">
    <source>
        <dbReference type="RuleBase" id="RU004161"/>
    </source>
</evidence>
<dbReference type="Proteomes" id="UP000586454">
    <property type="component" value="Unassembled WGS sequence"/>
</dbReference>
<dbReference type="FunFam" id="3.20.20.70:FF:000019">
    <property type="entry name" value="Delta-aminolevulinic acid dehydratase"/>
    <property type="match status" value="1"/>
</dbReference>
<evidence type="ECO:0000256" key="3">
    <source>
        <dbReference type="ARBA" id="ARBA00008055"/>
    </source>
</evidence>
<dbReference type="UniPathway" id="UPA00251">
    <property type="reaction ID" value="UER00318"/>
</dbReference>
<evidence type="ECO:0000256" key="9">
    <source>
        <dbReference type="ARBA" id="ARBA00023244"/>
    </source>
</evidence>
<dbReference type="SUPFAM" id="SSF51569">
    <property type="entry name" value="Aldolase"/>
    <property type="match status" value="1"/>
</dbReference>
<dbReference type="Gene3D" id="3.20.20.70">
    <property type="entry name" value="Aldolase class I"/>
    <property type="match status" value="1"/>
</dbReference>
<gene>
    <name evidence="18" type="ORF">PEPNEM18_00247</name>
</gene>
<comment type="similarity">
    <text evidence="3 17">Belongs to the ALAD family.</text>
</comment>
<feature type="binding site" evidence="15">
    <location>
        <position position="115"/>
    </location>
    <ligand>
        <name>Zn(2+)</name>
        <dbReference type="ChEBI" id="CHEBI:29105"/>
        <note>catalytic</note>
    </ligand>
</feature>
<name>A0A6V6XZ99_9FIRM</name>
<dbReference type="PRINTS" id="PR00144">
    <property type="entry name" value="DALDHYDRTASE"/>
</dbReference>
<comment type="caution">
    <text evidence="18">The sequence shown here is derived from an EMBL/GenBank/DDBJ whole genome shotgun (WGS) entry which is preliminary data.</text>
</comment>
<dbReference type="AlphaFoldDB" id="A0A6V6XZ99"/>
<dbReference type="NCBIfam" id="NF006762">
    <property type="entry name" value="PRK09283.1"/>
    <property type="match status" value="1"/>
</dbReference>
<dbReference type="EMBL" id="CAIJCS010000014">
    <property type="protein sequence ID" value="CAC9924429.1"/>
    <property type="molecule type" value="Genomic_DNA"/>
</dbReference>
<dbReference type="CDD" id="cd00384">
    <property type="entry name" value="ALAD_PBGS"/>
    <property type="match status" value="1"/>
</dbReference>
<protein>
    <recommendedName>
        <fullName evidence="6">Delta-aminolevulinic acid dehydratase</fullName>
        <ecNumber evidence="5">4.2.1.24</ecNumber>
    </recommendedName>
    <alternativeName>
        <fullName evidence="11">Porphobilinogen synthase</fullName>
    </alternativeName>
</protein>
<evidence type="ECO:0000313" key="19">
    <source>
        <dbReference type="Proteomes" id="UP000586454"/>
    </source>
</evidence>
<keyword evidence="19" id="KW-1185">Reference proteome</keyword>
<dbReference type="GO" id="GO:0008270">
    <property type="term" value="F:zinc ion binding"/>
    <property type="evidence" value="ECO:0007669"/>
    <property type="project" value="TreeGrafter"/>
</dbReference>
<reference evidence="18 19" key="1">
    <citation type="submission" date="2020-06" db="EMBL/GenBank/DDBJ databases">
        <authorList>
            <person name="Criscuolo A."/>
        </authorList>
    </citation>
    <scope>NUCLEOTIDE SEQUENCE [LARGE SCALE GENOMIC DNA]</scope>
    <source>
        <strain evidence="18">1804121828</strain>
    </source>
</reference>
<evidence type="ECO:0000256" key="14">
    <source>
        <dbReference type="PIRSR" id="PIRSR001415-2"/>
    </source>
</evidence>
<evidence type="ECO:0000256" key="1">
    <source>
        <dbReference type="ARBA" id="ARBA00001947"/>
    </source>
</evidence>
<comment type="pathway">
    <text evidence="2">Porphyrin-containing compound metabolism; protoporphyrin-IX biosynthesis; coproporphyrinogen-III from 5-aminolevulinate: step 1/4.</text>
</comment>
<evidence type="ECO:0000256" key="13">
    <source>
        <dbReference type="PIRSR" id="PIRSR001415-1"/>
    </source>
</evidence>
<evidence type="ECO:0000256" key="16">
    <source>
        <dbReference type="PIRSR" id="PIRSR001415-5"/>
    </source>
</evidence>
<evidence type="ECO:0000256" key="12">
    <source>
        <dbReference type="ARBA" id="ARBA00047651"/>
    </source>
</evidence>
<keyword evidence="16" id="KW-0460">Magnesium</keyword>
<dbReference type="GO" id="GO:0006782">
    <property type="term" value="P:protoporphyrinogen IX biosynthetic process"/>
    <property type="evidence" value="ECO:0007669"/>
    <property type="project" value="UniProtKB-UniPathway"/>
</dbReference>
<feature type="binding site" evidence="14">
    <location>
        <position position="213"/>
    </location>
    <ligand>
        <name>5-aminolevulinate</name>
        <dbReference type="ChEBI" id="CHEBI:356416"/>
        <label>1</label>
    </ligand>
</feature>
<evidence type="ECO:0000256" key="5">
    <source>
        <dbReference type="ARBA" id="ARBA00012053"/>
    </source>
</evidence>
<accession>A0A6V6XZ99</accession>
<evidence type="ECO:0000313" key="18">
    <source>
        <dbReference type="EMBL" id="CAC9924429.1"/>
    </source>
</evidence>
<comment type="catalytic activity">
    <reaction evidence="12">
        <text>2 5-aminolevulinate = porphobilinogen + 2 H2O + H(+)</text>
        <dbReference type="Rhea" id="RHEA:24064"/>
        <dbReference type="ChEBI" id="CHEBI:15377"/>
        <dbReference type="ChEBI" id="CHEBI:15378"/>
        <dbReference type="ChEBI" id="CHEBI:58126"/>
        <dbReference type="ChEBI" id="CHEBI:356416"/>
        <dbReference type="EC" id="4.2.1.24"/>
    </reaction>
</comment>
<feature type="binding site" evidence="16">
    <location>
        <position position="229"/>
    </location>
    <ligand>
        <name>Mg(2+)</name>
        <dbReference type="ChEBI" id="CHEBI:18420"/>
    </ligand>
</feature>
<dbReference type="EC" id="4.2.1.24" evidence="5"/>
<dbReference type="InterPro" id="IPR013785">
    <property type="entry name" value="Aldolase_TIM"/>
</dbReference>
<proteinExistence type="inferred from homology"/>
<feature type="binding site" evidence="14">
    <location>
        <position position="201"/>
    </location>
    <ligand>
        <name>5-aminolevulinate</name>
        <dbReference type="ChEBI" id="CHEBI:356416"/>
        <label>1</label>
    </ligand>
</feature>
<evidence type="ECO:0000256" key="4">
    <source>
        <dbReference type="ARBA" id="ARBA00011823"/>
    </source>
</evidence>
<evidence type="ECO:0000256" key="15">
    <source>
        <dbReference type="PIRSR" id="PIRSR001415-3"/>
    </source>
</evidence>
<evidence type="ECO:0000256" key="10">
    <source>
        <dbReference type="ARBA" id="ARBA00025628"/>
    </source>
</evidence>
<feature type="binding site" evidence="14">
    <location>
        <position position="308"/>
    </location>
    <ligand>
        <name>5-aminolevulinate</name>
        <dbReference type="ChEBI" id="CHEBI:356416"/>
        <label>2</label>
    </ligand>
</feature>